<reference evidence="4" key="1">
    <citation type="journal article" date="2015" name="Nature">
        <title>Complex archaea that bridge the gap between prokaryotes and eukaryotes.</title>
        <authorList>
            <person name="Spang A."/>
            <person name="Saw J.H."/>
            <person name="Jorgensen S.L."/>
            <person name="Zaremba-Niedzwiedzka K."/>
            <person name="Martijn J."/>
            <person name="Lind A.E."/>
            <person name="van Eijk R."/>
            <person name="Schleper C."/>
            <person name="Guy L."/>
            <person name="Ettema T.J."/>
        </authorList>
    </citation>
    <scope>NUCLEOTIDE SEQUENCE</scope>
</reference>
<organism evidence="4">
    <name type="scientific">marine sediment metagenome</name>
    <dbReference type="NCBI Taxonomy" id="412755"/>
    <lineage>
        <taxon>unclassified sequences</taxon>
        <taxon>metagenomes</taxon>
        <taxon>ecological metagenomes</taxon>
    </lineage>
</organism>
<dbReference type="InterPro" id="IPR029063">
    <property type="entry name" value="SAM-dependent_MTases_sf"/>
</dbReference>
<evidence type="ECO:0000313" key="4">
    <source>
        <dbReference type="EMBL" id="KKL74806.1"/>
    </source>
</evidence>
<dbReference type="SUPFAM" id="SSF53335">
    <property type="entry name" value="S-adenosyl-L-methionine-dependent methyltransferases"/>
    <property type="match status" value="1"/>
</dbReference>
<gene>
    <name evidence="4" type="ORF">LCGC14_2061200</name>
</gene>
<accession>A0A0F9F8L6</accession>
<protein>
    <recommendedName>
        <fullName evidence="3">Methyltransferase domain-containing protein</fullName>
    </recommendedName>
</protein>
<comment type="caution">
    <text evidence="4">The sequence shown here is derived from an EMBL/GenBank/DDBJ whole genome shotgun (WGS) entry which is preliminary data.</text>
</comment>
<dbReference type="GO" id="GO:0016740">
    <property type="term" value="F:transferase activity"/>
    <property type="evidence" value="ECO:0007669"/>
    <property type="project" value="UniProtKB-KW"/>
</dbReference>
<evidence type="ECO:0000259" key="3">
    <source>
        <dbReference type="Pfam" id="PF13649"/>
    </source>
</evidence>
<dbReference type="AlphaFoldDB" id="A0A0F9F8L6"/>
<keyword evidence="1" id="KW-0808">Transferase</keyword>
<feature type="domain" description="Methyltransferase" evidence="3">
    <location>
        <begin position="204"/>
        <end position="298"/>
    </location>
</feature>
<feature type="region of interest" description="Disordered" evidence="2">
    <location>
        <begin position="103"/>
        <end position="125"/>
    </location>
</feature>
<dbReference type="PANTHER" id="PTHR43861:SF3">
    <property type="entry name" value="PUTATIVE (AFU_ORTHOLOGUE AFUA_2G14390)-RELATED"/>
    <property type="match status" value="1"/>
</dbReference>
<dbReference type="EMBL" id="LAZR01024537">
    <property type="protein sequence ID" value="KKL74806.1"/>
    <property type="molecule type" value="Genomic_DNA"/>
</dbReference>
<feature type="compositionally biased region" description="Low complexity" evidence="2">
    <location>
        <begin position="108"/>
        <end position="125"/>
    </location>
</feature>
<dbReference type="CDD" id="cd02440">
    <property type="entry name" value="AdoMet_MTases"/>
    <property type="match status" value="1"/>
</dbReference>
<dbReference type="InterPro" id="IPR041698">
    <property type="entry name" value="Methyltransf_25"/>
</dbReference>
<name>A0A0F9F8L6_9ZZZZ</name>
<sequence length="412" mass="48140">MSGWIKLHRKLKEWEWYNDSQMVHLFIHLLFGANYEAKQWKGVTVNRGQIITGRKQLSKETGISEQSIRTCMERLKSTNELTIKSTNRYSIITICNYDSYQLSEDDSNQPTNQPNPNKQPATNQQLTTTKKLKKDKELKEFNTRPAPFQFYTADELWANEHTAKQMLEYHLNETIDVSSRNKDFIERSLEWIVSHFGVDKNTEIADFGCGPGLYTTKLAERDAIVTGIDFSENSLKYAKQVAAKKDLKINYVLTNYLDFETTNSFDLLTMIMCDFCALSPEQRKIMLSKFYSLLKPDGSVLLDVYSLNSFNQKEESATYELNQLNGFWSPEDYYCYVNTFKYEKEKVILDKYTIIEESRKRVVYNWQQYFSKDSLRKEFEENGFKVEEIYSDVAGSTYNPETTEFAVVAKKP</sequence>
<dbReference type="Gene3D" id="3.40.50.150">
    <property type="entry name" value="Vaccinia Virus protein VP39"/>
    <property type="match status" value="1"/>
</dbReference>
<dbReference type="Pfam" id="PF13649">
    <property type="entry name" value="Methyltransf_25"/>
    <property type="match status" value="1"/>
</dbReference>
<dbReference type="PANTHER" id="PTHR43861">
    <property type="entry name" value="TRANS-ACONITATE 2-METHYLTRANSFERASE-RELATED"/>
    <property type="match status" value="1"/>
</dbReference>
<proteinExistence type="predicted"/>
<evidence type="ECO:0000256" key="2">
    <source>
        <dbReference type="SAM" id="MobiDB-lite"/>
    </source>
</evidence>
<evidence type="ECO:0000256" key="1">
    <source>
        <dbReference type="ARBA" id="ARBA00022679"/>
    </source>
</evidence>